<accession>K8XCB1</accession>
<proteinExistence type="predicted"/>
<dbReference type="InterPro" id="IPR001584">
    <property type="entry name" value="Integrase_cat-core"/>
</dbReference>
<evidence type="ECO:0000256" key="1">
    <source>
        <dbReference type="SAM" id="MobiDB-lite"/>
    </source>
</evidence>
<evidence type="ECO:0000313" key="3">
    <source>
        <dbReference type="EMBL" id="EKT79014.1"/>
    </source>
</evidence>
<comment type="caution">
    <text evidence="3">The sequence shown here is derived from an EMBL/GenBank/DDBJ whole genome shotgun (WGS) entry which is preliminary data.</text>
</comment>
<feature type="domain" description="Integrase catalytic" evidence="2">
    <location>
        <begin position="11"/>
        <end position="69"/>
    </location>
</feature>
<feature type="region of interest" description="Disordered" evidence="1">
    <location>
        <begin position="58"/>
        <end position="86"/>
    </location>
</feature>
<sequence length="104" mass="11174">MQGGAPTEHWTDEGKLYLCAIKDCFSTRIVGYSIADRMTADLACSALRNAIALRGPHGTVVHSDRGSQGGFNRSSQHRAARTSVPVRQRLPLEFSNRALSGGGC</sequence>
<dbReference type="GO" id="GO:0003676">
    <property type="term" value="F:nucleic acid binding"/>
    <property type="evidence" value="ECO:0007669"/>
    <property type="project" value="InterPro"/>
</dbReference>
<protein>
    <submittedName>
        <fullName evidence="3">Putative transposase orfB for insertion sequence element</fullName>
    </submittedName>
</protein>
<dbReference type="Gene3D" id="3.30.420.10">
    <property type="entry name" value="Ribonuclease H-like superfamily/Ribonuclease H"/>
    <property type="match status" value="1"/>
</dbReference>
<dbReference type="PANTHER" id="PTHR46889:SF4">
    <property type="entry name" value="TRANSPOSASE INSO FOR INSERTION SEQUENCE ELEMENT IS911B-RELATED"/>
    <property type="match status" value="1"/>
</dbReference>
<evidence type="ECO:0000313" key="4">
    <source>
        <dbReference type="Proteomes" id="UP000005951"/>
    </source>
</evidence>
<dbReference type="EMBL" id="AJYC02000092">
    <property type="protein sequence ID" value="EKT79014.1"/>
    <property type="molecule type" value="Genomic_DNA"/>
</dbReference>
<dbReference type="PANTHER" id="PTHR46889">
    <property type="entry name" value="TRANSPOSASE INSF FOR INSERTION SEQUENCE IS3B-RELATED"/>
    <property type="match status" value="1"/>
</dbReference>
<dbReference type="SUPFAM" id="SSF53098">
    <property type="entry name" value="Ribonuclease H-like"/>
    <property type="match status" value="1"/>
</dbReference>
<evidence type="ECO:0000259" key="2">
    <source>
        <dbReference type="Pfam" id="PF00665"/>
    </source>
</evidence>
<dbReference type="AlphaFoldDB" id="K8XCB1"/>
<name>K8XCB1_RHOOP</name>
<organism evidence="3 4">
    <name type="scientific">Rhodococcus opacus M213</name>
    <dbReference type="NCBI Taxonomy" id="1129896"/>
    <lineage>
        <taxon>Bacteria</taxon>
        <taxon>Bacillati</taxon>
        <taxon>Actinomycetota</taxon>
        <taxon>Actinomycetes</taxon>
        <taxon>Mycobacteriales</taxon>
        <taxon>Nocardiaceae</taxon>
        <taxon>Rhodococcus</taxon>
    </lineage>
</organism>
<reference evidence="3 4" key="1">
    <citation type="journal article" date="2013" name="Genome Announc.">
        <title>Draft Genome Sequence of Rhodococcus opacus Strain M213 Shows a Diverse Catabolic Potential.</title>
        <authorList>
            <person name="Pathak A."/>
            <person name="Green S.J."/>
            <person name="Ogram A."/>
            <person name="Chauhan A."/>
        </authorList>
    </citation>
    <scope>NUCLEOTIDE SEQUENCE [LARGE SCALE GENOMIC DNA]</scope>
    <source>
        <strain evidence="3 4">M213</strain>
    </source>
</reference>
<dbReference type="InterPro" id="IPR050900">
    <property type="entry name" value="Transposase_IS3/IS150/IS904"/>
</dbReference>
<dbReference type="InterPro" id="IPR012337">
    <property type="entry name" value="RNaseH-like_sf"/>
</dbReference>
<dbReference type="InterPro" id="IPR036397">
    <property type="entry name" value="RNaseH_sf"/>
</dbReference>
<dbReference type="Pfam" id="PF00665">
    <property type="entry name" value="rve"/>
    <property type="match status" value="1"/>
</dbReference>
<dbReference type="Proteomes" id="UP000005951">
    <property type="component" value="Unassembled WGS sequence"/>
</dbReference>
<dbReference type="GO" id="GO:0015074">
    <property type="term" value="P:DNA integration"/>
    <property type="evidence" value="ECO:0007669"/>
    <property type="project" value="InterPro"/>
</dbReference>
<gene>
    <name evidence="3" type="ORF">WSS_A29524</name>
</gene>